<evidence type="ECO:0000313" key="4">
    <source>
        <dbReference type="EMBL" id="KAK0419019.1"/>
    </source>
</evidence>
<dbReference type="Proteomes" id="UP001175271">
    <property type="component" value="Unassembled WGS sequence"/>
</dbReference>
<feature type="domain" description="ShKT" evidence="3">
    <location>
        <begin position="47"/>
        <end position="87"/>
    </location>
</feature>
<protein>
    <recommendedName>
        <fullName evidence="3">ShKT domain-containing protein</fullName>
    </recommendedName>
</protein>
<dbReference type="InterPro" id="IPR003582">
    <property type="entry name" value="ShKT_dom"/>
</dbReference>
<comment type="caution">
    <text evidence="1">Lacks conserved residue(s) required for the propagation of feature annotation.</text>
</comment>
<name>A0AA39I9U7_9BILA</name>
<keyword evidence="5" id="KW-1185">Reference proteome</keyword>
<feature type="signal peptide" evidence="2">
    <location>
        <begin position="1"/>
        <end position="18"/>
    </location>
</feature>
<dbReference type="EMBL" id="JAUCMV010000002">
    <property type="protein sequence ID" value="KAK0419019.1"/>
    <property type="molecule type" value="Genomic_DNA"/>
</dbReference>
<dbReference type="Gene3D" id="1.10.10.1940">
    <property type="match status" value="1"/>
</dbReference>
<dbReference type="AlphaFoldDB" id="A0AA39I9U7"/>
<gene>
    <name evidence="4" type="ORF">QR680_013907</name>
</gene>
<dbReference type="Pfam" id="PF01549">
    <property type="entry name" value="ShK"/>
    <property type="match status" value="1"/>
</dbReference>
<organism evidence="4 5">
    <name type="scientific">Steinernema hermaphroditum</name>
    <dbReference type="NCBI Taxonomy" id="289476"/>
    <lineage>
        <taxon>Eukaryota</taxon>
        <taxon>Metazoa</taxon>
        <taxon>Ecdysozoa</taxon>
        <taxon>Nematoda</taxon>
        <taxon>Chromadorea</taxon>
        <taxon>Rhabditida</taxon>
        <taxon>Tylenchina</taxon>
        <taxon>Panagrolaimomorpha</taxon>
        <taxon>Strongyloidoidea</taxon>
        <taxon>Steinernematidae</taxon>
        <taxon>Steinernema</taxon>
    </lineage>
</organism>
<evidence type="ECO:0000256" key="1">
    <source>
        <dbReference type="PROSITE-ProRule" id="PRU01005"/>
    </source>
</evidence>
<evidence type="ECO:0000313" key="5">
    <source>
        <dbReference type="Proteomes" id="UP001175271"/>
    </source>
</evidence>
<accession>A0AA39I9U7</accession>
<comment type="caution">
    <text evidence="4">The sequence shown here is derived from an EMBL/GenBank/DDBJ whole genome shotgun (WGS) entry which is preliminary data.</text>
</comment>
<reference evidence="4" key="1">
    <citation type="submission" date="2023-06" db="EMBL/GenBank/DDBJ databases">
        <title>Genomic analysis of the entomopathogenic nematode Steinernema hermaphroditum.</title>
        <authorList>
            <person name="Schwarz E.M."/>
            <person name="Heppert J.K."/>
            <person name="Baniya A."/>
            <person name="Schwartz H.T."/>
            <person name="Tan C.-H."/>
            <person name="Antoshechkin I."/>
            <person name="Sternberg P.W."/>
            <person name="Goodrich-Blair H."/>
            <person name="Dillman A.R."/>
        </authorList>
    </citation>
    <scope>NUCLEOTIDE SEQUENCE</scope>
    <source>
        <strain evidence="4">PS9179</strain>
        <tissue evidence="4">Whole animal</tissue>
    </source>
</reference>
<sequence length="92" mass="10196">MKSAAVLLFLIVICSVKADFFDSPFYDEAPIHEETSGLNLIRACTECCDKGDNCHIVKQNGYCAAYTRTPGMQRWITNNCMKTCGFCGTGKK</sequence>
<keyword evidence="2" id="KW-0732">Signal</keyword>
<proteinExistence type="predicted"/>
<dbReference type="PROSITE" id="PS51670">
    <property type="entry name" value="SHKT"/>
    <property type="match status" value="1"/>
</dbReference>
<evidence type="ECO:0000256" key="2">
    <source>
        <dbReference type="SAM" id="SignalP"/>
    </source>
</evidence>
<feature type="chain" id="PRO_5041404939" description="ShKT domain-containing protein" evidence="2">
    <location>
        <begin position="19"/>
        <end position="92"/>
    </location>
</feature>
<evidence type="ECO:0000259" key="3">
    <source>
        <dbReference type="PROSITE" id="PS51670"/>
    </source>
</evidence>